<reference evidence="2" key="1">
    <citation type="submission" date="2023-07" db="EMBL/GenBank/DDBJ databases">
        <title>draft genome sequence of fig (Ficus carica).</title>
        <authorList>
            <person name="Takahashi T."/>
            <person name="Nishimura K."/>
        </authorList>
    </citation>
    <scope>NUCLEOTIDE SEQUENCE</scope>
</reference>
<evidence type="ECO:0000313" key="3">
    <source>
        <dbReference type="Proteomes" id="UP001187192"/>
    </source>
</evidence>
<evidence type="ECO:0000256" key="1">
    <source>
        <dbReference type="SAM" id="Phobius"/>
    </source>
</evidence>
<feature type="transmembrane region" description="Helical" evidence="1">
    <location>
        <begin position="20"/>
        <end position="41"/>
    </location>
</feature>
<protein>
    <submittedName>
        <fullName evidence="2">Uncharacterized protein</fullName>
    </submittedName>
</protein>
<dbReference type="EMBL" id="BTGU01000040">
    <property type="protein sequence ID" value="GMN51985.1"/>
    <property type="molecule type" value="Genomic_DNA"/>
</dbReference>
<name>A0AA88DBL6_FICCA</name>
<gene>
    <name evidence="2" type="ORF">TIFTF001_021148</name>
</gene>
<organism evidence="2 3">
    <name type="scientific">Ficus carica</name>
    <name type="common">Common fig</name>
    <dbReference type="NCBI Taxonomy" id="3494"/>
    <lineage>
        <taxon>Eukaryota</taxon>
        <taxon>Viridiplantae</taxon>
        <taxon>Streptophyta</taxon>
        <taxon>Embryophyta</taxon>
        <taxon>Tracheophyta</taxon>
        <taxon>Spermatophyta</taxon>
        <taxon>Magnoliopsida</taxon>
        <taxon>eudicotyledons</taxon>
        <taxon>Gunneridae</taxon>
        <taxon>Pentapetalae</taxon>
        <taxon>rosids</taxon>
        <taxon>fabids</taxon>
        <taxon>Rosales</taxon>
        <taxon>Moraceae</taxon>
        <taxon>Ficeae</taxon>
        <taxon>Ficus</taxon>
    </lineage>
</organism>
<sequence>MLEFYHFLRTYSFRIESLVWDLWSFFLCCLVVVADFLLLVAPTATLKKFLSLVVGVGSFYSLYRFDRLVEAFGSIGCTFSPRKNQPCLSPRASLIDYSWQSQNSVDVSKLCYKENSGAVAVSDAAAIE</sequence>
<evidence type="ECO:0000313" key="2">
    <source>
        <dbReference type="EMBL" id="GMN51985.1"/>
    </source>
</evidence>
<keyword evidence="3" id="KW-1185">Reference proteome</keyword>
<accession>A0AA88DBL6</accession>
<dbReference type="AlphaFoldDB" id="A0AA88DBL6"/>
<dbReference type="Proteomes" id="UP001187192">
    <property type="component" value="Unassembled WGS sequence"/>
</dbReference>
<comment type="caution">
    <text evidence="2">The sequence shown here is derived from an EMBL/GenBank/DDBJ whole genome shotgun (WGS) entry which is preliminary data.</text>
</comment>
<keyword evidence="1" id="KW-0472">Membrane</keyword>
<proteinExistence type="predicted"/>
<keyword evidence="1" id="KW-1133">Transmembrane helix</keyword>
<keyword evidence="1" id="KW-0812">Transmembrane</keyword>